<gene>
    <name evidence="1" type="ORF">M2280_002757</name>
</gene>
<sequence>MIERTADRRRSFSWEQLVGRVTTGELYVERDVATKCAKRCEEMAEQLRRIRSDAESLRKISGFGDRLPSGVALTAKFERKASGGEYSLDQALADHITVVEQMRDVFLQIEARYAATEEANTAATTAVGASIN</sequence>
<proteinExistence type="predicted"/>
<organism evidence="1 2">
    <name type="scientific">Prescottella agglutinans</name>
    <dbReference type="NCBI Taxonomy" id="1644129"/>
    <lineage>
        <taxon>Bacteria</taxon>
        <taxon>Bacillati</taxon>
        <taxon>Actinomycetota</taxon>
        <taxon>Actinomycetes</taxon>
        <taxon>Mycobacteriales</taxon>
        <taxon>Nocardiaceae</taxon>
        <taxon>Prescottella</taxon>
    </lineage>
</organism>
<dbReference type="RefSeq" id="WP_280760865.1">
    <property type="nucleotide sequence ID" value="NZ_JARXVC010000006.1"/>
</dbReference>
<evidence type="ECO:0000313" key="2">
    <source>
        <dbReference type="Proteomes" id="UP001160334"/>
    </source>
</evidence>
<name>A0ABT6MB62_9NOCA</name>
<dbReference type="EMBL" id="JARXVC010000006">
    <property type="protein sequence ID" value="MDH6281536.1"/>
    <property type="molecule type" value="Genomic_DNA"/>
</dbReference>
<comment type="caution">
    <text evidence="1">The sequence shown here is derived from an EMBL/GenBank/DDBJ whole genome shotgun (WGS) entry which is preliminary data.</text>
</comment>
<evidence type="ECO:0000313" key="1">
    <source>
        <dbReference type="EMBL" id="MDH6281536.1"/>
    </source>
</evidence>
<accession>A0ABT6MB62</accession>
<keyword evidence="2" id="KW-1185">Reference proteome</keyword>
<dbReference type="Proteomes" id="UP001160334">
    <property type="component" value="Unassembled WGS sequence"/>
</dbReference>
<reference evidence="1 2" key="1">
    <citation type="submission" date="2023-04" db="EMBL/GenBank/DDBJ databases">
        <title>Forest soil microbial communities from Buena Vista Peninsula, Colon Province, Panama.</title>
        <authorList>
            <person name="Bouskill N."/>
        </authorList>
    </citation>
    <scope>NUCLEOTIDE SEQUENCE [LARGE SCALE GENOMIC DNA]</scope>
    <source>
        <strain evidence="1 2">CFH S0262</strain>
    </source>
</reference>
<protein>
    <submittedName>
        <fullName evidence="1">Uncharacterized protein</fullName>
    </submittedName>
</protein>